<dbReference type="Proteomes" id="UP000077881">
    <property type="component" value="Unassembled WGS sequence"/>
</dbReference>
<evidence type="ECO:0000259" key="6">
    <source>
        <dbReference type="Pfam" id="PF00501"/>
    </source>
</evidence>
<dbReference type="UniPathway" id="UPA01057">
    <property type="reaction ID" value="UER00166"/>
</dbReference>
<dbReference type="InterPro" id="IPR010192">
    <property type="entry name" value="MenE"/>
</dbReference>
<comment type="catalytic activity">
    <reaction evidence="5">
        <text>2-succinylbenzoate + ATP + CoA = 2-succinylbenzoyl-CoA + AMP + diphosphate</text>
        <dbReference type="Rhea" id="RHEA:17009"/>
        <dbReference type="ChEBI" id="CHEBI:18325"/>
        <dbReference type="ChEBI" id="CHEBI:30616"/>
        <dbReference type="ChEBI" id="CHEBI:33019"/>
        <dbReference type="ChEBI" id="CHEBI:57287"/>
        <dbReference type="ChEBI" id="CHEBI:57364"/>
        <dbReference type="ChEBI" id="CHEBI:456215"/>
        <dbReference type="EC" id="6.2.1.26"/>
    </reaction>
</comment>
<dbReference type="NCBIfam" id="NF002966">
    <property type="entry name" value="PRK03640.1"/>
    <property type="match status" value="1"/>
</dbReference>
<dbReference type="UniPathway" id="UPA00079"/>
<sequence length="495" mass="56114">MGERIPNWLLQRSHISPNKSALIFEDQVWTFREMQEIVQDLQEKLMTCLKKQDRRVAILMKNHPKMVWLIHALQQLEIETVFLNHRLTPAELGFQLRDSQVELLFYDVTLAEIANELYAENPQLRIYSTTQYEEFPNQQLKSRAEYDLAAICSIMYTSGTTGKPKGVQQTYGNHWWSAIGSSLNLGLQSNDSWLCAVPLFHISGLSILMRSVIYGMPVYLMEQFDEEKANTLLQSGQVTIMSVVTAMLSRMLETLGTNTYHTHFRCMLLGGGPAPLPLLERCVEKEIPVFQSYGMTETSSQIATLSPEDAFKKLGSAGKALFPAQIRIIDQNGQEAKAEEPGEIQLKGPNITSGYLARPEANQTSFEQGWFKTGDIGYLDEEGFLYVLDRRSDLIISGGENIYPAEIEEVLIGHDAVREAGVTGGKDEIWGQVPYAFVVMRKPISEAELIQFCRTHLAAYKVPKKIMKVETLPRNASNKLLRRKLLEFLEEEKHS</sequence>
<comment type="pathway">
    <text evidence="5">Quinol/quinone metabolism; menaquinone biosynthesis.</text>
</comment>
<dbReference type="InterPro" id="IPR000873">
    <property type="entry name" value="AMP-dep_synth/lig_dom"/>
</dbReference>
<dbReference type="HAMAP" id="MF_00731">
    <property type="entry name" value="MenE"/>
    <property type="match status" value="1"/>
</dbReference>
<reference evidence="8 9" key="1">
    <citation type="submission" date="2015-05" db="EMBL/GenBank/DDBJ databases">
        <title>Comparison of genome.</title>
        <authorList>
            <person name="Zheng Z."/>
            <person name="Sun M."/>
        </authorList>
    </citation>
    <scope>NUCLEOTIDE SEQUENCE [LARGE SCALE GENOMIC DNA]</scope>
    <source>
        <strain evidence="8 9">G25-74</strain>
    </source>
</reference>
<dbReference type="InterPro" id="IPR020845">
    <property type="entry name" value="AMP-binding_CS"/>
</dbReference>
<dbReference type="STRING" id="217031.ABB05_16035"/>
<evidence type="ECO:0000256" key="2">
    <source>
        <dbReference type="ARBA" id="ARBA00022598"/>
    </source>
</evidence>
<feature type="domain" description="AMP-dependent synthetase/ligase" evidence="6">
    <location>
        <begin position="16"/>
        <end position="356"/>
    </location>
</feature>
<evidence type="ECO:0000256" key="1">
    <source>
        <dbReference type="ARBA" id="ARBA00022428"/>
    </source>
</evidence>
<dbReference type="InterPro" id="IPR045851">
    <property type="entry name" value="AMP-bd_C_sf"/>
</dbReference>
<dbReference type="InterPro" id="IPR042099">
    <property type="entry name" value="ANL_N_sf"/>
</dbReference>
<evidence type="ECO:0000256" key="3">
    <source>
        <dbReference type="ARBA" id="ARBA00022741"/>
    </source>
</evidence>
<evidence type="ECO:0000259" key="7">
    <source>
        <dbReference type="Pfam" id="PF13193"/>
    </source>
</evidence>
<dbReference type="GO" id="GO:0005524">
    <property type="term" value="F:ATP binding"/>
    <property type="evidence" value="ECO:0007669"/>
    <property type="project" value="UniProtKB-KW"/>
</dbReference>
<dbReference type="OrthoDB" id="9762242at2"/>
<evidence type="ECO:0000256" key="4">
    <source>
        <dbReference type="ARBA" id="ARBA00022840"/>
    </source>
</evidence>
<proteinExistence type="inferred from homology"/>
<keyword evidence="1 5" id="KW-0474">Menaquinone biosynthesis</keyword>
<comment type="caution">
    <text evidence="8">The sequence shown here is derived from an EMBL/GenBank/DDBJ whole genome shotgun (WGS) entry which is preliminary data.</text>
</comment>
<protein>
    <recommendedName>
        <fullName evidence="5">2-succinylbenzoate--CoA ligase</fullName>
        <ecNumber evidence="5">6.2.1.26</ecNumber>
    </recommendedName>
    <alternativeName>
        <fullName evidence="5">o-succinylbenzoyl-CoA synthetase</fullName>
        <shortName evidence="5">OSB-CoA synthetase</shortName>
    </alternativeName>
</protein>
<dbReference type="GO" id="GO:0031956">
    <property type="term" value="F:medium-chain fatty acid-CoA ligase activity"/>
    <property type="evidence" value="ECO:0007669"/>
    <property type="project" value="TreeGrafter"/>
</dbReference>
<dbReference type="Pfam" id="PF13193">
    <property type="entry name" value="AMP-binding_C"/>
    <property type="match status" value="1"/>
</dbReference>
<dbReference type="PATRIC" id="fig|217031.6.peg.3464"/>
<dbReference type="EMBL" id="LDJR01000057">
    <property type="protein sequence ID" value="OAK68074.1"/>
    <property type="molecule type" value="Genomic_DNA"/>
</dbReference>
<dbReference type="Gene3D" id="3.40.50.12780">
    <property type="entry name" value="N-terminal domain of ligase-like"/>
    <property type="match status" value="1"/>
</dbReference>
<dbReference type="GO" id="GO:0008756">
    <property type="term" value="F:o-succinylbenzoate-CoA ligase activity"/>
    <property type="evidence" value="ECO:0007669"/>
    <property type="project" value="UniProtKB-UniRule"/>
</dbReference>
<dbReference type="PANTHER" id="PTHR43201:SF5">
    <property type="entry name" value="MEDIUM-CHAIN ACYL-COA LIGASE ACSF2, MITOCHONDRIAL"/>
    <property type="match status" value="1"/>
</dbReference>
<dbReference type="PROSITE" id="PS00455">
    <property type="entry name" value="AMP_BINDING"/>
    <property type="match status" value="1"/>
</dbReference>
<dbReference type="Gene3D" id="3.30.300.30">
    <property type="match status" value="1"/>
</dbReference>
<dbReference type="SUPFAM" id="SSF56801">
    <property type="entry name" value="Acetyl-CoA synthetase-like"/>
    <property type="match status" value="1"/>
</dbReference>
<evidence type="ECO:0000313" key="8">
    <source>
        <dbReference type="EMBL" id="OAK68074.1"/>
    </source>
</evidence>
<keyword evidence="9" id="KW-1185">Reference proteome</keyword>
<dbReference type="PANTHER" id="PTHR43201">
    <property type="entry name" value="ACYL-COA SYNTHETASE"/>
    <property type="match status" value="1"/>
</dbReference>
<feature type="domain" description="AMP-binding enzyme C-terminal" evidence="7">
    <location>
        <begin position="406"/>
        <end position="479"/>
    </location>
</feature>
<evidence type="ECO:0000313" key="9">
    <source>
        <dbReference type="Proteomes" id="UP000077881"/>
    </source>
</evidence>
<dbReference type="AlphaFoldDB" id="A0A177ZJX0"/>
<dbReference type="GO" id="GO:0006631">
    <property type="term" value="P:fatty acid metabolic process"/>
    <property type="evidence" value="ECO:0007669"/>
    <property type="project" value="TreeGrafter"/>
</dbReference>
<dbReference type="RefSeq" id="WP_057982210.1">
    <property type="nucleotide sequence ID" value="NZ_JAGGKH010000009.1"/>
</dbReference>
<gene>
    <name evidence="5" type="primary">menE</name>
    <name evidence="8" type="ORF">ABB05_16035</name>
</gene>
<name>A0A177ZJX0_9BACI</name>
<keyword evidence="4 5" id="KW-0067">ATP-binding</keyword>
<dbReference type="CDD" id="cd05912">
    <property type="entry name" value="OSB_CoA_lg"/>
    <property type="match status" value="1"/>
</dbReference>
<dbReference type="EC" id="6.2.1.26" evidence="5"/>
<accession>A0A177ZJX0</accession>
<dbReference type="NCBIfam" id="TIGR01923">
    <property type="entry name" value="menE"/>
    <property type="match status" value="1"/>
</dbReference>
<dbReference type="InterPro" id="IPR025110">
    <property type="entry name" value="AMP-bd_C"/>
</dbReference>
<comment type="similarity">
    <text evidence="5">Belongs to the ATP-dependent AMP-binding enzyme family. MenE subfamily.</text>
</comment>
<evidence type="ECO:0000256" key="5">
    <source>
        <dbReference type="HAMAP-Rule" id="MF_00731"/>
    </source>
</evidence>
<keyword evidence="2 5" id="KW-0436">Ligase</keyword>
<dbReference type="Pfam" id="PF00501">
    <property type="entry name" value="AMP-binding"/>
    <property type="match status" value="1"/>
</dbReference>
<comment type="pathway">
    <text evidence="5">Quinol/quinone metabolism; 1,4-dihydroxy-2-naphthoate biosynthesis; 1,4-dihydroxy-2-naphthoate from chorismate: step 5/7.</text>
</comment>
<comment type="function">
    <text evidence="5">Converts 2-succinylbenzoate (OSB) to 2-succinylbenzoyl-CoA (OSB-CoA).</text>
</comment>
<dbReference type="GO" id="GO:0009234">
    <property type="term" value="P:menaquinone biosynthetic process"/>
    <property type="evidence" value="ECO:0007669"/>
    <property type="project" value="UniProtKB-UniRule"/>
</dbReference>
<keyword evidence="3 5" id="KW-0547">Nucleotide-binding</keyword>
<organism evidence="8 9">
    <name type="scientific">Lederbergia galactosidilytica</name>
    <dbReference type="NCBI Taxonomy" id="217031"/>
    <lineage>
        <taxon>Bacteria</taxon>
        <taxon>Bacillati</taxon>
        <taxon>Bacillota</taxon>
        <taxon>Bacilli</taxon>
        <taxon>Bacillales</taxon>
        <taxon>Bacillaceae</taxon>
        <taxon>Lederbergia</taxon>
    </lineage>
</organism>